<dbReference type="AlphaFoldDB" id="G4ZQA1"/>
<evidence type="ECO:0000256" key="1">
    <source>
        <dbReference type="SAM" id="MobiDB-lite"/>
    </source>
</evidence>
<dbReference type="KEGG" id="psoj:PHYSODRAFT_560955"/>
<dbReference type="InterPro" id="IPR012337">
    <property type="entry name" value="RNaseH-like_sf"/>
</dbReference>
<dbReference type="GO" id="GO:0005634">
    <property type="term" value="C:nucleus"/>
    <property type="evidence" value="ECO:0007669"/>
    <property type="project" value="TreeGrafter"/>
</dbReference>
<dbReference type="SUPFAM" id="SSF53098">
    <property type="entry name" value="Ribonuclease H-like"/>
    <property type="match status" value="1"/>
</dbReference>
<dbReference type="EMBL" id="JH159155">
    <property type="protein sequence ID" value="EGZ14812.1"/>
    <property type="molecule type" value="Genomic_DNA"/>
</dbReference>
<accession>G4ZQA1</accession>
<dbReference type="RefSeq" id="XP_009528561.1">
    <property type="nucleotide sequence ID" value="XM_009530266.1"/>
</dbReference>
<evidence type="ECO:0000313" key="4">
    <source>
        <dbReference type="Proteomes" id="UP000002640"/>
    </source>
</evidence>
<gene>
    <name evidence="3" type="ORF">PHYSODRAFT_560955</name>
</gene>
<proteinExistence type="predicted"/>
<dbReference type="GO" id="GO:0006357">
    <property type="term" value="P:regulation of transcription by RNA polymerase II"/>
    <property type="evidence" value="ECO:0007669"/>
    <property type="project" value="TreeGrafter"/>
</dbReference>
<dbReference type="Pfam" id="PF04937">
    <property type="entry name" value="DUF659"/>
    <property type="match status" value="1"/>
</dbReference>
<dbReference type="InterPro" id="IPR007021">
    <property type="entry name" value="DUF659"/>
</dbReference>
<protein>
    <recommendedName>
        <fullName evidence="2">DUF659 domain-containing protein</fullName>
    </recommendedName>
</protein>
<feature type="region of interest" description="Disordered" evidence="1">
    <location>
        <begin position="253"/>
        <end position="296"/>
    </location>
</feature>
<feature type="domain" description="DUF659" evidence="2">
    <location>
        <begin position="9"/>
        <end position="101"/>
    </location>
</feature>
<evidence type="ECO:0000313" key="3">
    <source>
        <dbReference type="EMBL" id="EGZ14812.1"/>
    </source>
</evidence>
<dbReference type="InterPro" id="IPR052717">
    <property type="entry name" value="Vacuolar_transposase_reg"/>
</dbReference>
<evidence type="ECO:0000259" key="2">
    <source>
        <dbReference type="Pfam" id="PF04937"/>
    </source>
</evidence>
<sequence>MVVAPGMPSLFWSSWSTRSEQHTAAYLVGEIDKVISDIESATTAHVVSVVTDNARNMSSARSHIQARRPNVVSGGCSAHVLNLLMQDVCRFPVIQAVRSRAVAVTRFVRDHLALLDEFKALQQGLRDTGLSTRNLVLPVPTGWYSVFACLRSLVRDNSFWDSLRTIVRLLDPIIEALRQLEGDNVFVSGGYKWFRWLRYHTAYGVTSPEQDDEEAVDVPEPSEQAGVPGPSEHEAVDQARNGIELLSNSVDLLAPTNSAGSPPTAPAELQSVPASETSPESTSPDDENLLAGGNYRRIDVPQLDELQEFFRDKIRSR</sequence>
<name>G4ZQA1_PHYSP</name>
<dbReference type="PANTHER" id="PTHR46169:SF29">
    <property type="entry name" value="DNA REPLICATION-RELATED ELEMENT FACTOR, ISOFORM A"/>
    <property type="match status" value="1"/>
</dbReference>
<organism evidence="3 4">
    <name type="scientific">Phytophthora sojae (strain P6497)</name>
    <name type="common">Soybean stem and root rot agent</name>
    <name type="synonym">Phytophthora megasperma f. sp. glycines</name>
    <dbReference type="NCBI Taxonomy" id="1094619"/>
    <lineage>
        <taxon>Eukaryota</taxon>
        <taxon>Sar</taxon>
        <taxon>Stramenopiles</taxon>
        <taxon>Oomycota</taxon>
        <taxon>Peronosporomycetes</taxon>
        <taxon>Peronosporales</taxon>
        <taxon>Peronosporaceae</taxon>
        <taxon>Phytophthora</taxon>
    </lineage>
</organism>
<keyword evidence="4" id="KW-1185">Reference proteome</keyword>
<dbReference type="InParanoid" id="G4ZQA1"/>
<dbReference type="GeneID" id="20663541"/>
<reference evidence="3 4" key="1">
    <citation type="journal article" date="2006" name="Science">
        <title>Phytophthora genome sequences uncover evolutionary origins and mechanisms of pathogenesis.</title>
        <authorList>
            <person name="Tyler B.M."/>
            <person name="Tripathy S."/>
            <person name="Zhang X."/>
            <person name="Dehal P."/>
            <person name="Jiang R.H."/>
            <person name="Aerts A."/>
            <person name="Arredondo F.D."/>
            <person name="Baxter L."/>
            <person name="Bensasson D."/>
            <person name="Beynon J.L."/>
            <person name="Chapman J."/>
            <person name="Damasceno C.M."/>
            <person name="Dorrance A.E."/>
            <person name="Dou D."/>
            <person name="Dickerman A.W."/>
            <person name="Dubchak I.L."/>
            <person name="Garbelotto M."/>
            <person name="Gijzen M."/>
            <person name="Gordon S.G."/>
            <person name="Govers F."/>
            <person name="Grunwald N.J."/>
            <person name="Huang W."/>
            <person name="Ivors K.L."/>
            <person name="Jones R.W."/>
            <person name="Kamoun S."/>
            <person name="Krampis K."/>
            <person name="Lamour K.H."/>
            <person name="Lee M.K."/>
            <person name="McDonald W.H."/>
            <person name="Medina M."/>
            <person name="Meijer H.J."/>
            <person name="Nordberg E.K."/>
            <person name="Maclean D.J."/>
            <person name="Ospina-Giraldo M.D."/>
            <person name="Morris P.F."/>
            <person name="Phuntumart V."/>
            <person name="Putnam N.H."/>
            <person name="Rash S."/>
            <person name="Rose J.K."/>
            <person name="Sakihama Y."/>
            <person name="Salamov A.A."/>
            <person name="Savidor A."/>
            <person name="Scheuring C.F."/>
            <person name="Smith B.M."/>
            <person name="Sobral B.W."/>
            <person name="Terry A."/>
            <person name="Torto-Alalibo T.A."/>
            <person name="Win J."/>
            <person name="Xu Z."/>
            <person name="Zhang H."/>
            <person name="Grigoriev I.V."/>
            <person name="Rokhsar D.S."/>
            <person name="Boore J.L."/>
        </authorList>
    </citation>
    <scope>NUCLEOTIDE SEQUENCE [LARGE SCALE GENOMIC DNA]</scope>
    <source>
        <strain evidence="3 4">P6497</strain>
    </source>
</reference>
<dbReference type="Proteomes" id="UP000002640">
    <property type="component" value="Unassembled WGS sequence"/>
</dbReference>
<dbReference type="PANTHER" id="PTHR46169">
    <property type="entry name" value="DNA REPLICATION-RELATED ELEMENT FACTOR, ISOFORM A"/>
    <property type="match status" value="1"/>
</dbReference>
<feature type="region of interest" description="Disordered" evidence="1">
    <location>
        <begin position="207"/>
        <end position="234"/>
    </location>
</feature>